<dbReference type="Pfam" id="PF22691">
    <property type="entry name" value="Thiolase_C_1"/>
    <property type="match status" value="1"/>
</dbReference>
<evidence type="ECO:0000256" key="8">
    <source>
        <dbReference type="ARBA" id="ARBA00032316"/>
    </source>
</evidence>
<dbReference type="SUPFAM" id="SSF53901">
    <property type="entry name" value="Thiolase-like"/>
    <property type="match status" value="1"/>
</dbReference>
<dbReference type="OrthoDB" id="7053663at2"/>
<gene>
    <name evidence="11" type="ORF">DKY63_09415</name>
</gene>
<dbReference type="RefSeq" id="WP_110963855.1">
    <property type="nucleotide sequence ID" value="NZ_CP029693.1"/>
</dbReference>
<dbReference type="InterPro" id="IPR020616">
    <property type="entry name" value="Thiolase_N"/>
</dbReference>
<dbReference type="Pfam" id="PF00108">
    <property type="entry name" value="Thiolase_N"/>
    <property type="match status" value="1"/>
</dbReference>
<keyword evidence="6" id="KW-0446">Lipid-binding</keyword>
<evidence type="ECO:0000256" key="7">
    <source>
        <dbReference type="ARBA" id="ARBA00023140"/>
    </source>
</evidence>
<proteinExistence type="predicted"/>
<reference evidence="11 12" key="1">
    <citation type="submission" date="2018-05" db="EMBL/GenBank/DDBJ databases">
        <title>Whole genome sequence of Pseudomonas putida JBC17.</title>
        <authorList>
            <person name="Lee Y.H."/>
            <person name="David K."/>
        </authorList>
    </citation>
    <scope>NUCLEOTIDE SEQUENCE [LARGE SCALE GENOMIC DNA]</scope>
    <source>
        <strain evidence="11 12">JBC17</strain>
    </source>
</reference>
<evidence type="ECO:0000313" key="12">
    <source>
        <dbReference type="Proteomes" id="UP000250299"/>
    </source>
</evidence>
<dbReference type="PIRSF" id="PIRSF000429">
    <property type="entry name" value="Ac-CoA_Ac_transf"/>
    <property type="match status" value="1"/>
</dbReference>
<comment type="subcellular location">
    <subcellularLocation>
        <location evidence="1">Peroxisome</location>
    </subcellularLocation>
</comment>
<keyword evidence="3" id="KW-0813">Transport</keyword>
<dbReference type="GO" id="GO:0006869">
    <property type="term" value="P:lipid transport"/>
    <property type="evidence" value="ECO:0007669"/>
    <property type="project" value="UniProtKB-KW"/>
</dbReference>
<evidence type="ECO:0000256" key="2">
    <source>
        <dbReference type="ARBA" id="ARBA00012352"/>
    </source>
</evidence>
<keyword evidence="7" id="KW-0576">Peroxisome</keyword>
<dbReference type="PANTHER" id="PTHR42870:SF1">
    <property type="entry name" value="NON-SPECIFIC LIPID-TRANSFER PROTEIN-LIKE 2"/>
    <property type="match status" value="1"/>
</dbReference>
<evidence type="ECO:0000256" key="6">
    <source>
        <dbReference type="ARBA" id="ARBA00023121"/>
    </source>
</evidence>
<evidence type="ECO:0000259" key="10">
    <source>
        <dbReference type="Pfam" id="PF22691"/>
    </source>
</evidence>
<dbReference type="InterPro" id="IPR055140">
    <property type="entry name" value="Thiolase_C_2"/>
</dbReference>
<dbReference type="InterPro" id="IPR020613">
    <property type="entry name" value="Thiolase_CS"/>
</dbReference>
<protein>
    <recommendedName>
        <fullName evidence="2">propanoyl-CoA C-acyltransferase</fullName>
        <ecNumber evidence="2">2.3.1.176</ecNumber>
    </recommendedName>
    <alternativeName>
        <fullName evidence="8">Propanoyl-CoA C-acyltransferase</fullName>
    </alternativeName>
</protein>
<dbReference type="PROSITE" id="PS00737">
    <property type="entry name" value="THIOLASE_2"/>
    <property type="match status" value="1"/>
</dbReference>
<evidence type="ECO:0000256" key="4">
    <source>
        <dbReference type="ARBA" id="ARBA00022679"/>
    </source>
</evidence>
<evidence type="ECO:0000259" key="9">
    <source>
        <dbReference type="Pfam" id="PF00108"/>
    </source>
</evidence>
<dbReference type="InterPro" id="IPR016039">
    <property type="entry name" value="Thiolase-like"/>
</dbReference>
<keyword evidence="5" id="KW-0445">Lipid transport</keyword>
<keyword evidence="4" id="KW-0808">Transferase</keyword>
<dbReference type="EC" id="2.3.1.176" evidence="2"/>
<dbReference type="PROSITE" id="PS00098">
    <property type="entry name" value="THIOLASE_1"/>
    <property type="match status" value="1"/>
</dbReference>
<evidence type="ECO:0000313" key="11">
    <source>
        <dbReference type="EMBL" id="AWY40106.1"/>
    </source>
</evidence>
<feature type="domain" description="Thiolase C-terminal" evidence="10">
    <location>
        <begin position="269"/>
        <end position="391"/>
    </location>
</feature>
<dbReference type="EMBL" id="CP029693">
    <property type="protein sequence ID" value="AWY40106.1"/>
    <property type="molecule type" value="Genomic_DNA"/>
</dbReference>
<feature type="domain" description="Thiolase N-terminal" evidence="9">
    <location>
        <begin position="12"/>
        <end position="196"/>
    </location>
</feature>
<accession>A0A2Z4RGI3</accession>
<dbReference type="GO" id="GO:0003988">
    <property type="term" value="F:acetyl-CoA C-acyltransferase activity"/>
    <property type="evidence" value="ECO:0007669"/>
    <property type="project" value="UniProtKB-ARBA"/>
</dbReference>
<dbReference type="NCBIfam" id="NF006102">
    <property type="entry name" value="PRK08256.1"/>
    <property type="match status" value="1"/>
</dbReference>
<dbReference type="AlphaFoldDB" id="A0A2Z4RGI3"/>
<evidence type="ECO:0000256" key="3">
    <source>
        <dbReference type="ARBA" id="ARBA00022448"/>
    </source>
</evidence>
<name>A0A2Z4RGI3_PSEPU</name>
<dbReference type="CDD" id="cd00829">
    <property type="entry name" value="SCP-x_thiolase"/>
    <property type="match status" value="1"/>
</dbReference>
<evidence type="ECO:0000256" key="1">
    <source>
        <dbReference type="ARBA" id="ARBA00004275"/>
    </source>
</evidence>
<dbReference type="PANTHER" id="PTHR42870">
    <property type="entry name" value="ACETYL-COA C-ACETYLTRANSFERASE"/>
    <property type="match status" value="1"/>
</dbReference>
<dbReference type="InterPro" id="IPR020615">
    <property type="entry name" value="Thiolase_acyl_enz_int_AS"/>
</dbReference>
<sequence>MSNKVLVAGVGMVKFTKPGKSEMYDVMGAQAIASALKDAGIEYGQVQQAYAGFVSGDTCSGQTALYHAGLTQIPVINVNNACASGSSALFLARQAVMSGVVDVALAVGFEQMNPGALAGSDAAARTPITVRIDEATRRIRGWDELAPTGPQYFGGAGAEYMEKYNVTAELFGRVSVKARSHAGRNPYALFTDPLTLEQVMGSPAIFGPLTRLMCCPPTCGAAATVVVSEAYARKHGLANCVEIAGMSLTTDGPQSYESGSMIQVVGAGMTSRAAQQAYAQAGVGPQDLDLVELHDCFSSNEIISYEALGLCAEGGSERFVLDGDNTYGGKVVTNPSGGLLSKGHPLGATGLAQIAEVSWHLRGLAGDRQVPGARLGLQHNVGLGGACVVTILKRI</sequence>
<organism evidence="11 12">
    <name type="scientific">Pseudomonas putida</name>
    <name type="common">Arthrobacter siderocapsulatus</name>
    <dbReference type="NCBI Taxonomy" id="303"/>
    <lineage>
        <taxon>Bacteria</taxon>
        <taxon>Pseudomonadati</taxon>
        <taxon>Pseudomonadota</taxon>
        <taxon>Gammaproteobacteria</taxon>
        <taxon>Pseudomonadales</taxon>
        <taxon>Pseudomonadaceae</taxon>
        <taxon>Pseudomonas</taxon>
    </lineage>
</organism>
<dbReference type="Proteomes" id="UP000250299">
    <property type="component" value="Chromosome"/>
</dbReference>
<dbReference type="GO" id="GO:0008289">
    <property type="term" value="F:lipid binding"/>
    <property type="evidence" value="ECO:0007669"/>
    <property type="project" value="UniProtKB-KW"/>
</dbReference>
<dbReference type="Gene3D" id="3.40.47.10">
    <property type="match status" value="1"/>
</dbReference>
<evidence type="ECO:0000256" key="5">
    <source>
        <dbReference type="ARBA" id="ARBA00023055"/>
    </source>
</evidence>
<dbReference type="InterPro" id="IPR002155">
    <property type="entry name" value="Thiolase"/>
</dbReference>